<gene>
    <name evidence="1" type="ORF">K466DRAFT_334719</name>
</gene>
<sequence length="165" mass="18090">MDSCLSALGLDTSTSNHLWYSRLHGSMADAACLLDDYLWQVGENNIRGICLHSSGSATFWGVIRYFVDGGSPRKLHTRCSSSRGSRARGRRRIGRTWALGSYQPVLTVCTFSYLLLVMETRDGAPRCPEVGCPSTNVHVADGALLGQGRRSKENELASTQPTSMY</sequence>
<organism evidence="1 2">
    <name type="scientific">Polyporus arcularius HHB13444</name>
    <dbReference type="NCBI Taxonomy" id="1314778"/>
    <lineage>
        <taxon>Eukaryota</taxon>
        <taxon>Fungi</taxon>
        <taxon>Dikarya</taxon>
        <taxon>Basidiomycota</taxon>
        <taxon>Agaricomycotina</taxon>
        <taxon>Agaricomycetes</taxon>
        <taxon>Polyporales</taxon>
        <taxon>Polyporaceae</taxon>
        <taxon>Polyporus</taxon>
    </lineage>
</organism>
<dbReference type="Proteomes" id="UP000308197">
    <property type="component" value="Unassembled WGS sequence"/>
</dbReference>
<dbReference type="InParanoid" id="A0A5C3NZR7"/>
<reference evidence="1 2" key="1">
    <citation type="journal article" date="2019" name="Nat. Ecol. Evol.">
        <title>Megaphylogeny resolves global patterns of mushroom evolution.</title>
        <authorList>
            <person name="Varga T."/>
            <person name="Krizsan K."/>
            <person name="Foldi C."/>
            <person name="Dima B."/>
            <person name="Sanchez-Garcia M."/>
            <person name="Sanchez-Ramirez S."/>
            <person name="Szollosi G.J."/>
            <person name="Szarkandi J.G."/>
            <person name="Papp V."/>
            <person name="Albert L."/>
            <person name="Andreopoulos W."/>
            <person name="Angelini C."/>
            <person name="Antonin V."/>
            <person name="Barry K.W."/>
            <person name="Bougher N.L."/>
            <person name="Buchanan P."/>
            <person name="Buyck B."/>
            <person name="Bense V."/>
            <person name="Catcheside P."/>
            <person name="Chovatia M."/>
            <person name="Cooper J."/>
            <person name="Damon W."/>
            <person name="Desjardin D."/>
            <person name="Finy P."/>
            <person name="Geml J."/>
            <person name="Haridas S."/>
            <person name="Hughes K."/>
            <person name="Justo A."/>
            <person name="Karasinski D."/>
            <person name="Kautmanova I."/>
            <person name="Kiss B."/>
            <person name="Kocsube S."/>
            <person name="Kotiranta H."/>
            <person name="LaButti K.M."/>
            <person name="Lechner B.E."/>
            <person name="Liimatainen K."/>
            <person name="Lipzen A."/>
            <person name="Lukacs Z."/>
            <person name="Mihaltcheva S."/>
            <person name="Morgado L.N."/>
            <person name="Niskanen T."/>
            <person name="Noordeloos M.E."/>
            <person name="Ohm R.A."/>
            <person name="Ortiz-Santana B."/>
            <person name="Ovrebo C."/>
            <person name="Racz N."/>
            <person name="Riley R."/>
            <person name="Savchenko A."/>
            <person name="Shiryaev A."/>
            <person name="Soop K."/>
            <person name="Spirin V."/>
            <person name="Szebenyi C."/>
            <person name="Tomsovsky M."/>
            <person name="Tulloss R.E."/>
            <person name="Uehling J."/>
            <person name="Grigoriev I.V."/>
            <person name="Vagvolgyi C."/>
            <person name="Papp T."/>
            <person name="Martin F.M."/>
            <person name="Miettinen O."/>
            <person name="Hibbett D.S."/>
            <person name="Nagy L.G."/>
        </authorList>
    </citation>
    <scope>NUCLEOTIDE SEQUENCE [LARGE SCALE GENOMIC DNA]</scope>
    <source>
        <strain evidence="1 2">HHB13444</strain>
    </source>
</reference>
<keyword evidence="2" id="KW-1185">Reference proteome</keyword>
<evidence type="ECO:0000313" key="2">
    <source>
        <dbReference type="Proteomes" id="UP000308197"/>
    </source>
</evidence>
<evidence type="ECO:0000313" key="1">
    <source>
        <dbReference type="EMBL" id="TFK81540.1"/>
    </source>
</evidence>
<name>A0A5C3NZR7_9APHY</name>
<accession>A0A5C3NZR7</accession>
<protein>
    <submittedName>
        <fullName evidence="1">Uncharacterized protein</fullName>
    </submittedName>
</protein>
<proteinExistence type="predicted"/>
<dbReference type="AlphaFoldDB" id="A0A5C3NZR7"/>
<dbReference type="EMBL" id="ML211590">
    <property type="protein sequence ID" value="TFK81540.1"/>
    <property type="molecule type" value="Genomic_DNA"/>
</dbReference>